<keyword evidence="2" id="KW-1133">Transmembrane helix</keyword>
<evidence type="ECO:0000313" key="4">
    <source>
        <dbReference type="Proteomes" id="UP000192997"/>
    </source>
</evidence>
<evidence type="ECO:0000313" key="3">
    <source>
        <dbReference type="EMBL" id="OSO94122.1"/>
    </source>
</evidence>
<feature type="compositionally biased region" description="Basic and acidic residues" evidence="1">
    <location>
        <begin position="1"/>
        <end position="15"/>
    </location>
</feature>
<sequence>MAESELEKLIKSKQEKSRKRQKPNRVIIFVGLLTITMFIALVFKQPLFLLVLLALVLLSGIRELIEWVG</sequence>
<accession>A0A1X4GAF7</accession>
<dbReference type="AlphaFoldDB" id="A0A1X4GAF7"/>
<feature type="transmembrane region" description="Helical" evidence="2">
    <location>
        <begin position="49"/>
        <end position="65"/>
    </location>
</feature>
<dbReference type="Proteomes" id="UP000192997">
    <property type="component" value="Unassembled WGS sequence"/>
</dbReference>
<name>A0A1X4GAF7_9CYAN</name>
<feature type="transmembrane region" description="Helical" evidence="2">
    <location>
        <begin position="26"/>
        <end position="43"/>
    </location>
</feature>
<reference evidence="4" key="1">
    <citation type="submission" date="2017-04" db="EMBL/GenBank/DDBJ databases">
        <authorList>
            <person name="Abreu V.A."/>
            <person name="Popin R.V."/>
            <person name="Rigonato J."/>
            <person name="Andreote A.P."/>
            <person name="Schaker P.C."/>
            <person name="Hoff-Risseti C."/>
            <person name="Alvarenga D.O."/>
            <person name="Varani A.M."/>
            <person name="Fiore M.F."/>
        </authorList>
    </citation>
    <scope>NUCLEOTIDE SEQUENCE [LARGE SCALE GENOMIC DNA]</scope>
    <source>
        <strain evidence="4">CENA303</strain>
    </source>
</reference>
<organism evidence="3 4">
    <name type="scientific">Cylindrospermopsis raciborskii CENA303</name>
    <dbReference type="NCBI Taxonomy" id="1170769"/>
    <lineage>
        <taxon>Bacteria</taxon>
        <taxon>Bacillati</taxon>
        <taxon>Cyanobacteriota</taxon>
        <taxon>Cyanophyceae</taxon>
        <taxon>Nostocales</taxon>
        <taxon>Aphanizomenonaceae</taxon>
        <taxon>Cylindrospermopsis</taxon>
    </lineage>
</organism>
<proteinExistence type="predicted"/>
<keyword evidence="2" id="KW-0472">Membrane</keyword>
<dbReference type="EMBL" id="NBYN01000015">
    <property type="protein sequence ID" value="OSO94122.1"/>
    <property type="molecule type" value="Genomic_DNA"/>
</dbReference>
<gene>
    <name evidence="3" type="ORF">B7O87_04750</name>
</gene>
<evidence type="ECO:0000256" key="2">
    <source>
        <dbReference type="SAM" id="Phobius"/>
    </source>
</evidence>
<comment type="caution">
    <text evidence="3">The sequence shown here is derived from an EMBL/GenBank/DDBJ whole genome shotgun (WGS) entry which is preliminary data.</text>
</comment>
<feature type="region of interest" description="Disordered" evidence="1">
    <location>
        <begin position="1"/>
        <end position="21"/>
    </location>
</feature>
<keyword evidence="2" id="KW-0812">Transmembrane</keyword>
<protein>
    <submittedName>
        <fullName evidence="3">Uncharacterized protein</fullName>
    </submittedName>
</protein>
<evidence type="ECO:0000256" key="1">
    <source>
        <dbReference type="SAM" id="MobiDB-lite"/>
    </source>
</evidence>